<dbReference type="SMART" id="SM00256">
    <property type="entry name" value="FBOX"/>
    <property type="match status" value="1"/>
</dbReference>
<dbReference type="PROSITE" id="PS50181">
    <property type="entry name" value="FBOX"/>
    <property type="match status" value="1"/>
</dbReference>
<gene>
    <name evidence="2" type="ORF">EJ04DRAFT_509968</name>
</gene>
<sequence length="602" mass="69111">MSTSMRPSFVSLPNEILEAIVLHLDPRSLIHVSCTSKQFKKLTIDSPIVWRHHCRTEFRFWAPQHNIEAKFAGPLSHVDWRDLFISRLRMKKDVTRLLDGLLQTQHGRIGAINAIAAFGYDAKESLLEECACPDDAEDVLARRYYANATLERIQREMAIKVWEDLINGVDIPLETALCAYDIFARTGEDVNFATMENDLDDIAHRVLQRHPSFQELTTRQQAFALAAFLREQGFQGVNDSVYRALRNSFIGLALHSPTHESLPLISVAIYCAVARRLGLDARPCGFVFHVYCLVYAPKDYTLDGVFKPTNADSRDLMYIDPFRSSEEVDQGDLQRVLREMGVPQSERHQYLSDTNTREMALRTARNIMTSVQSIRQSHAGVFGVQTGWLNAYPDMDNAFYSTIWAMLILGPREDEDSTGLSNVSTRRRQYLPYLLEHFQTHYPWDVTLLEEHVIPLFANQPEGGRLLQFVHEMHSRDAKRKERHERSEDTVKVAFKVGELFQHKRYHYEGVITGWDTACDAGEDWIQHMGVDSLSGGRDQSFYHVLVCDKSIRYVAEENIMPVGENVEPSEAMLKLAGRHFKRWDDANHVFVSNVRDEFPDD</sequence>
<dbReference type="InterPro" id="IPR001810">
    <property type="entry name" value="F-box_dom"/>
</dbReference>
<evidence type="ECO:0000313" key="3">
    <source>
        <dbReference type="Proteomes" id="UP000799444"/>
    </source>
</evidence>
<dbReference type="SMART" id="SM00992">
    <property type="entry name" value="YccV-like"/>
    <property type="match status" value="1"/>
</dbReference>
<dbReference type="InterPro" id="IPR011722">
    <property type="entry name" value="Hemimethylated_DNA-bd_dom"/>
</dbReference>
<dbReference type="PANTHER" id="PTHR31350">
    <property type="entry name" value="SI:DKEY-261L7.2"/>
    <property type="match status" value="1"/>
</dbReference>
<organism evidence="2 3">
    <name type="scientific">Polyplosphaeria fusca</name>
    <dbReference type="NCBI Taxonomy" id="682080"/>
    <lineage>
        <taxon>Eukaryota</taxon>
        <taxon>Fungi</taxon>
        <taxon>Dikarya</taxon>
        <taxon>Ascomycota</taxon>
        <taxon>Pezizomycotina</taxon>
        <taxon>Dothideomycetes</taxon>
        <taxon>Pleosporomycetidae</taxon>
        <taxon>Pleosporales</taxon>
        <taxon>Tetraplosphaeriaceae</taxon>
        <taxon>Polyplosphaeria</taxon>
    </lineage>
</organism>
<name>A0A9P4R3F4_9PLEO</name>
<feature type="domain" description="F-box" evidence="1">
    <location>
        <begin position="6"/>
        <end position="53"/>
    </location>
</feature>
<dbReference type="NCBIfam" id="TIGR02097">
    <property type="entry name" value="yccV"/>
    <property type="match status" value="1"/>
</dbReference>
<dbReference type="EMBL" id="ML996112">
    <property type="protein sequence ID" value="KAF2738024.1"/>
    <property type="molecule type" value="Genomic_DNA"/>
</dbReference>
<dbReference type="Pfam" id="PF08755">
    <property type="entry name" value="YccV-like"/>
    <property type="match status" value="1"/>
</dbReference>
<keyword evidence="3" id="KW-1185">Reference proteome</keyword>
<dbReference type="GO" id="GO:0003677">
    <property type="term" value="F:DNA binding"/>
    <property type="evidence" value="ECO:0007669"/>
    <property type="project" value="InterPro"/>
</dbReference>
<reference evidence="2" key="1">
    <citation type="journal article" date="2020" name="Stud. Mycol.">
        <title>101 Dothideomycetes genomes: a test case for predicting lifestyles and emergence of pathogens.</title>
        <authorList>
            <person name="Haridas S."/>
            <person name="Albert R."/>
            <person name="Binder M."/>
            <person name="Bloem J."/>
            <person name="Labutti K."/>
            <person name="Salamov A."/>
            <person name="Andreopoulos B."/>
            <person name="Baker S."/>
            <person name="Barry K."/>
            <person name="Bills G."/>
            <person name="Bluhm B."/>
            <person name="Cannon C."/>
            <person name="Castanera R."/>
            <person name="Culley D."/>
            <person name="Daum C."/>
            <person name="Ezra D."/>
            <person name="Gonzalez J."/>
            <person name="Henrissat B."/>
            <person name="Kuo A."/>
            <person name="Liang C."/>
            <person name="Lipzen A."/>
            <person name="Lutzoni F."/>
            <person name="Magnuson J."/>
            <person name="Mondo S."/>
            <person name="Nolan M."/>
            <person name="Ohm R."/>
            <person name="Pangilinan J."/>
            <person name="Park H.-J."/>
            <person name="Ramirez L."/>
            <person name="Alfaro M."/>
            <person name="Sun H."/>
            <person name="Tritt A."/>
            <person name="Yoshinaga Y."/>
            <person name="Zwiers L.-H."/>
            <person name="Turgeon B."/>
            <person name="Goodwin S."/>
            <person name="Spatafora J."/>
            <person name="Crous P."/>
            <person name="Grigoriev I."/>
        </authorList>
    </citation>
    <scope>NUCLEOTIDE SEQUENCE</scope>
    <source>
        <strain evidence="2">CBS 125425</strain>
    </source>
</reference>
<dbReference type="InterPro" id="IPR036623">
    <property type="entry name" value="Hemimethylated_DNA-bd_sf"/>
</dbReference>
<comment type="caution">
    <text evidence="2">The sequence shown here is derived from an EMBL/GenBank/DDBJ whole genome shotgun (WGS) entry which is preliminary data.</text>
</comment>
<evidence type="ECO:0000259" key="1">
    <source>
        <dbReference type="PROSITE" id="PS50181"/>
    </source>
</evidence>
<dbReference type="OrthoDB" id="28868at2759"/>
<dbReference type="InterPro" id="IPR032698">
    <property type="entry name" value="SirB1_N"/>
</dbReference>
<proteinExistence type="predicted"/>
<evidence type="ECO:0000313" key="2">
    <source>
        <dbReference type="EMBL" id="KAF2738024.1"/>
    </source>
</evidence>
<dbReference type="SUPFAM" id="SSF141255">
    <property type="entry name" value="YccV-like"/>
    <property type="match status" value="1"/>
</dbReference>
<protein>
    <submittedName>
        <fullName evidence="2">F-box domain-containing protein</fullName>
    </submittedName>
</protein>
<dbReference type="Pfam" id="PF12937">
    <property type="entry name" value="F-box-like"/>
    <property type="match status" value="1"/>
</dbReference>
<dbReference type="Proteomes" id="UP000799444">
    <property type="component" value="Unassembled WGS sequence"/>
</dbReference>
<dbReference type="Gene3D" id="1.20.1280.50">
    <property type="match status" value="1"/>
</dbReference>
<dbReference type="Pfam" id="PF13369">
    <property type="entry name" value="Transglut_core2"/>
    <property type="match status" value="1"/>
</dbReference>
<dbReference type="AlphaFoldDB" id="A0A9P4R3F4"/>
<dbReference type="CDD" id="cd09917">
    <property type="entry name" value="F-box_SF"/>
    <property type="match status" value="1"/>
</dbReference>
<accession>A0A9P4R3F4</accession>
<dbReference type="InterPro" id="IPR036047">
    <property type="entry name" value="F-box-like_dom_sf"/>
</dbReference>
<dbReference type="SUPFAM" id="SSF81383">
    <property type="entry name" value="F-box domain"/>
    <property type="match status" value="1"/>
</dbReference>
<dbReference type="Gene3D" id="2.30.30.390">
    <property type="entry name" value="Hemimethylated DNA-binding domain"/>
    <property type="match status" value="1"/>
</dbReference>
<dbReference type="PANTHER" id="PTHR31350:SF27">
    <property type="entry name" value="HEMIMETHYLATED DNA-BINDING DOMAIN-CONTAINING PROTEIN"/>
    <property type="match status" value="1"/>
</dbReference>